<organism evidence="2 3">
    <name type="scientific">Chryseolinea lacunae</name>
    <dbReference type="NCBI Taxonomy" id="2801331"/>
    <lineage>
        <taxon>Bacteria</taxon>
        <taxon>Pseudomonadati</taxon>
        <taxon>Bacteroidota</taxon>
        <taxon>Cytophagia</taxon>
        <taxon>Cytophagales</taxon>
        <taxon>Fulvivirgaceae</taxon>
        <taxon>Chryseolinea</taxon>
    </lineage>
</organism>
<protein>
    <submittedName>
        <fullName evidence="2">PD40 domain-containing protein</fullName>
    </submittedName>
</protein>
<dbReference type="PANTHER" id="PTHR36842:SF1">
    <property type="entry name" value="PROTEIN TOLB"/>
    <property type="match status" value="1"/>
</dbReference>
<accession>A0ABS1KZS4</accession>
<proteinExistence type="inferred from homology"/>
<dbReference type="RefSeq" id="WP_202014460.1">
    <property type="nucleotide sequence ID" value="NZ_JAERRB010000012.1"/>
</dbReference>
<evidence type="ECO:0000256" key="1">
    <source>
        <dbReference type="ARBA" id="ARBA00009820"/>
    </source>
</evidence>
<dbReference type="InterPro" id="IPR011659">
    <property type="entry name" value="WD40"/>
</dbReference>
<evidence type="ECO:0000313" key="3">
    <source>
        <dbReference type="Proteomes" id="UP000613030"/>
    </source>
</evidence>
<dbReference type="InterPro" id="IPR011042">
    <property type="entry name" value="6-blade_b-propeller_TolB-like"/>
</dbReference>
<dbReference type="Pfam" id="PF07676">
    <property type="entry name" value="PD40"/>
    <property type="match status" value="4"/>
</dbReference>
<keyword evidence="3" id="KW-1185">Reference proteome</keyword>
<comment type="similarity">
    <text evidence="1">Belongs to the TolB family.</text>
</comment>
<evidence type="ECO:0000313" key="2">
    <source>
        <dbReference type="EMBL" id="MBL0744673.1"/>
    </source>
</evidence>
<gene>
    <name evidence="2" type="ORF">JI741_25800</name>
</gene>
<sequence>MKTVGELLKILCLISPLFLLSCNVAKDKRDVKNISYPEPLPDSIALVFLPGIVSSDSIDFGSAFSPDAKSFYFSRKKNNRSQLYVSQHNGNTWTDPAPVSFADDRYAEADPAFSPDGKLYFISTRPKNESDTVMDYDIWFVTPLHDGRWSDPTNAENINSDSAEYYISFTENDNLYFASSRAGGYGEEDLYVSKWVDGNYGAPDNLGSAVNTGFSEYDPFISPKGDFIIFTSSHRDDSFGSGDLYCATIDSNLKWGEAHNLGKEINTPTREYCPYLTPDGDYFFFSSAGNIKWVRSTVLKEKLK</sequence>
<comment type="caution">
    <text evidence="2">The sequence shown here is derived from an EMBL/GenBank/DDBJ whole genome shotgun (WGS) entry which is preliminary data.</text>
</comment>
<name>A0ABS1KZS4_9BACT</name>
<reference evidence="2 3" key="1">
    <citation type="submission" date="2021-01" db="EMBL/GenBank/DDBJ databases">
        <title>Chryseolinea sp. Jin1 Genome sequencing and assembly.</title>
        <authorList>
            <person name="Kim I."/>
        </authorList>
    </citation>
    <scope>NUCLEOTIDE SEQUENCE [LARGE SCALE GENOMIC DNA]</scope>
    <source>
        <strain evidence="2 3">Jin1</strain>
    </source>
</reference>
<dbReference type="SUPFAM" id="SSF82171">
    <property type="entry name" value="DPP6 N-terminal domain-like"/>
    <property type="match status" value="1"/>
</dbReference>
<dbReference type="PANTHER" id="PTHR36842">
    <property type="entry name" value="PROTEIN TOLB HOMOLOG"/>
    <property type="match status" value="1"/>
</dbReference>
<dbReference type="Gene3D" id="2.120.10.30">
    <property type="entry name" value="TolB, C-terminal domain"/>
    <property type="match status" value="1"/>
</dbReference>
<dbReference type="EMBL" id="JAERRB010000012">
    <property type="protein sequence ID" value="MBL0744673.1"/>
    <property type="molecule type" value="Genomic_DNA"/>
</dbReference>
<dbReference type="Proteomes" id="UP000613030">
    <property type="component" value="Unassembled WGS sequence"/>
</dbReference>
<dbReference type="PROSITE" id="PS51257">
    <property type="entry name" value="PROKAR_LIPOPROTEIN"/>
    <property type="match status" value="1"/>
</dbReference>